<gene>
    <name evidence="8" type="ORF">UFOVP1388_12</name>
    <name evidence="9" type="ORF">UFOVP1565_17</name>
    <name evidence="7" type="ORF">UFOVP311_33</name>
</gene>
<keyword evidence="3" id="KW-0378">Hydrolase</keyword>
<dbReference type="EMBL" id="LR798408">
    <property type="protein sequence ID" value="CAB5229796.1"/>
    <property type="molecule type" value="Genomic_DNA"/>
</dbReference>
<dbReference type="Pfam" id="PF04586">
    <property type="entry name" value="Peptidase_S78"/>
    <property type="match status" value="1"/>
</dbReference>
<evidence type="ECO:0000259" key="6">
    <source>
        <dbReference type="Pfam" id="PF04586"/>
    </source>
</evidence>
<dbReference type="EMBL" id="LR796321">
    <property type="protein sequence ID" value="CAB4136570.1"/>
    <property type="molecule type" value="Genomic_DNA"/>
</dbReference>
<evidence type="ECO:0000313" key="7">
    <source>
        <dbReference type="EMBL" id="CAB4136570.1"/>
    </source>
</evidence>
<reference evidence="8" key="1">
    <citation type="submission" date="2020-05" db="EMBL/GenBank/DDBJ databases">
        <authorList>
            <person name="Chiriac C."/>
            <person name="Salcher M."/>
            <person name="Ghai R."/>
            <person name="Kavagutti S V."/>
        </authorList>
    </citation>
    <scope>NUCLEOTIDE SEQUENCE</scope>
</reference>
<dbReference type="GO" id="GO:0046797">
    <property type="term" value="P:viral procapsid maturation"/>
    <property type="evidence" value="ECO:0007669"/>
    <property type="project" value="UniProtKB-KW"/>
</dbReference>
<evidence type="ECO:0000256" key="5">
    <source>
        <dbReference type="ARBA" id="ARBA00023045"/>
    </source>
</evidence>
<keyword evidence="1" id="KW-1188">Viral release from host cell</keyword>
<dbReference type="EMBL" id="LR797344">
    <property type="protein sequence ID" value="CAB4203862.1"/>
    <property type="molecule type" value="Genomic_DNA"/>
</dbReference>
<feature type="domain" description="Prohead serine protease" evidence="6">
    <location>
        <begin position="15"/>
        <end position="161"/>
    </location>
</feature>
<dbReference type="GO" id="GO:0006508">
    <property type="term" value="P:proteolysis"/>
    <property type="evidence" value="ECO:0007669"/>
    <property type="project" value="UniProtKB-KW"/>
</dbReference>
<name>A0A6J5S5S8_9CAUD</name>
<dbReference type="NCBIfam" id="TIGR01543">
    <property type="entry name" value="proheadase_HK97"/>
    <property type="match status" value="1"/>
</dbReference>
<evidence type="ECO:0000256" key="1">
    <source>
        <dbReference type="ARBA" id="ARBA00022612"/>
    </source>
</evidence>
<dbReference type="InterPro" id="IPR006433">
    <property type="entry name" value="Prohead_protease"/>
</dbReference>
<keyword evidence="2 8" id="KW-0645">Protease</keyword>
<dbReference type="InterPro" id="IPR054613">
    <property type="entry name" value="Peptidase_S78_dom"/>
</dbReference>
<keyword evidence="5" id="KW-1273">Viral capsid maturation</keyword>
<organism evidence="8">
    <name type="scientific">uncultured Caudovirales phage</name>
    <dbReference type="NCBI Taxonomy" id="2100421"/>
    <lineage>
        <taxon>Viruses</taxon>
        <taxon>Duplodnaviria</taxon>
        <taxon>Heunggongvirae</taxon>
        <taxon>Uroviricota</taxon>
        <taxon>Caudoviricetes</taxon>
        <taxon>Peduoviridae</taxon>
        <taxon>Maltschvirus</taxon>
        <taxon>Maltschvirus maltsch</taxon>
    </lineage>
</organism>
<evidence type="ECO:0000256" key="4">
    <source>
        <dbReference type="ARBA" id="ARBA00022950"/>
    </source>
</evidence>
<accession>A0A6J5S5S8</accession>
<evidence type="ECO:0000313" key="9">
    <source>
        <dbReference type="EMBL" id="CAB5229796.1"/>
    </source>
</evidence>
<dbReference type="GO" id="GO:0008233">
    <property type="term" value="F:peptidase activity"/>
    <property type="evidence" value="ECO:0007669"/>
    <property type="project" value="UniProtKB-KW"/>
</dbReference>
<sequence length="189" mass="21128">MVKLETRYTAEFRVEQDGKKLVGYAAKFSPNRSQDLGGFLEQIDPKAFTRSLAQGADVRALINHDQNLIIGRSTSGTLNLSVDSEGLLVEITPPDTSYARDLMVSMSRGDVTQMSFAFITKKDSWDKEGDKNIRTLLDVDLHDVSAVTYPAYLNTEIGLRSLSSFLAEKQGEVSEMQKRMNLVKFIKVK</sequence>
<evidence type="ECO:0000256" key="2">
    <source>
        <dbReference type="ARBA" id="ARBA00022670"/>
    </source>
</evidence>
<keyword evidence="4" id="KW-0118">Viral capsid assembly</keyword>
<evidence type="ECO:0000313" key="8">
    <source>
        <dbReference type="EMBL" id="CAB4203862.1"/>
    </source>
</evidence>
<evidence type="ECO:0000256" key="3">
    <source>
        <dbReference type="ARBA" id="ARBA00022801"/>
    </source>
</evidence>
<proteinExistence type="predicted"/>
<protein>
    <submittedName>
        <fullName evidence="8">COG3740 Phage head maturation protease</fullName>
    </submittedName>
</protein>